<protein>
    <submittedName>
        <fullName evidence="1">40S ribosomal protein S26-3</fullName>
    </submittedName>
</protein>
<organism evidence="1 2">
    <name type="scientific">Camellia lanceoleosa</name>
    <dbReference type="NCBI Taxonomy" id="1840588"/>
    <lineage>
        <taxon>Eukaryota</taxon>
        <taxon>Viridiplantae</taxon>
        <taxon>Streptophyta</taxon>
        <taxon>Embryophyta</taxon>
        <taxon>Tracheophyta</taxon>
        <taxon>Spermatophyta</taxon>
        <taxon>Magnoliopsida</taxon>
        <taxon>eudicotyledons</taxon>
        <taxon>Gunneridae</taxon>
        <taxon>Pentapetalae</taxon>
        <taxon>asterids</taxon>
        <taxon>Ericales</taxon>
        <taxon>Theaceae</taxon>
        <taxon>Camellia</taxon>
    </lineage>
</organism>
<name>A0ACC0H6U4_9ERIC</name>
<gene>
    <name evidence="1" type="ORF">LOK49_LG07G02370</name>
</gene>
<evidence type="ECO:0000313" key="1">
    <source>
        <dbReference type="EMBL" id="KAI8008310.1"/>
    </source>
</evidence>
<keyword evidence="2" id="KW-1185">Reference proteome</keyword>
<reference evidence="1 2" key="1">
    <citation type="journal article" date="2022" name="Plant J.">
        <title>Chromosome-level genome of Camellia lanceoleosa provides a valuable resource for understanding genome evolution and self-incompatibility.</title>
        <authorList>
            <person name="Gong W."/>
            <person name="Xiao S."/>
            <person name="Wang L."/>
            <person name="Liao Z."/>
            <person name="Chang Y."/>
            <person name="Mo W."/>
            <person name="Hu G."/>
            <person name="Li W."/>
            <person name="Zhao G."/>
            <person name="Zhu H."/>
            <person name="Hu X."/>
            <person name="Ji K."/>
            <person name="Xiang X."/>
            <person name="Song Q."/>
            <person name="Yuan D."/>
            <person name="Jin S."/>
            <person name="Zhang L."/>
        </authorList>
    </citation>
    <scope>NUCLEOTIDE SEQUENCE [LARGE SCALE GENOMIC DNA]</scope>
    <source>
        <strain evidence="1">SQ_2022a</strain>
    </source>
</reference>
<comment type="caution">
    <text evidence="1">The sequence shown here is derived from an EMBL/GenBank/DDBJ whole genome shotgun (WGS) entry which is preliminary data.</text>
</comment>
<evidence type="ECO:0000313" key="2">
    <source>
        <dbReference type="Proteomes" id="UP001060215"/>
    </source>
</evidence>
<dbReference type="EMBL" id="CM045764">
    <property type="protein sequence ID" value="KAI8008310.1"/>
    <property type="molecule type" value="Genomic_DNA"/>
</dbReference>
<keyword evidence="1" id="KW-0687">Ribonucleoprotein</keyword>
<keyword evidence="1" id="KW-0689">Ribosomal protein</keyword>
<dbReference type="Proteomes" id="UP001060215">
    <property type="component" value="Chromosome 7"/>
</dbReference>
<proteinExistence type="predicted"/>
<accession>A0ACC0H6U4</accession>
<sequence length="120" mass="13460">MNQRLPIKMTFKRRNGGRNKHGRGHVKFIRCSNCGKCCPKVVAITVFCLLVVAFYAFFAPFLGGQIWEYALFGTYSLVVINRAQVKMLCTAHCARLRCASSANTVEVVINVWMDLITIVG</sequence>